<accession>A0A674GK92</accession>
<dbReference type="NCBIfam" id="NF001908">
    <property type="entry name" value="PRK00668.1"/>
    <property type="match status" value="1"/>
</dbReference>
<dbReference type="Pfam" id="PF00334">
    <property type="entry name" value="NDK"/>
    <property type="match status" value="1"/>
</dbReference>
<feature type="compositionally biased region" description="Basic residues" evidence="15">
    <location>
        <begin position="69"/>
        <end position="91"/>
    </location>
</feature>
<dbReference type="Gene3D" id="3.30.70.141">
    <property type="entry name" value="Nucleoside diphosphate kinase-like domain"/>
    <property type="match status" value="1"/>
</dbReference>
<feature type="binding site" evidence="12">
    <location>
        <position position="185"/>
    </location>
    <ligand>
        <name>ATP</name>
        <dbReference type="ChEBI" id="CHEBI:30616"/>
    </ligand>
</feature>
<evidence type="ECO:0000256" key="14">
    <source>
        <dbReference type="RuleBase" id="RU004013"/>
    </source>
</evidence>
<dbReference type="HAMAP" id="MF_00451">
    <property type="entry name" value="NDP_kinase"/>
    <property type="match status" value="1"/>
</dbReference>
<dbReference type="GeneTree" id="ENSGT00940000161569"/>
<feature type="binding site" evidence="12">
    <location>
        <position position="288"/>
    </location>
    <ligand>
        <name>ATP</name>
        <dbReference type="ChEBI" id="CHEBI:30616"/>
    </ligand>
</feature>
<dbReference type="InterPro" id="IPR001564">
    <property type="entry name" value="Nucleoside_diP_kinase"/>
</dbReference>
<evidence type="ECO:0000256" key="2">
    <source>
        <dbReference type="ARBA" id="ARBA00000937"/>
    </source>
</evidence>
<evidence type="ECO:0000313" key="18">
    <source>
        <dbReference type="Proteomes" id="UP000007754"/>
    </source>
</evidence>
<evidence type="ECO:0000256" key="12">
    <source>
        <dbReference type="PROSITE-ProRule" id="PRU00706"/>
    </source>
</evidence>
<evidence type="ECO:0000256" key="4">
    <source>
        <dbReference type="ARBA" id="ARBA00008142"/>
    </source>
</evidence>
<comment type="cofactor">
    <cofactor evidence="3">
        <name>Mg(2+)</name>
        <dbReference type="ChEBI" id="CHEBI:18420"/>
    </cofactor>
</comment>
<protein>
    <recommendedName>
        <fullName evidence="14">Nucleoside diphosphate kinase</fullName>
        <ecNumber evidence="14">2.7.4.6</ecNumber>
    </recommendedName>
</protein>
<keyword evidence="7 14" id="KW-0547">Nucleotide-binding</keyword>
<evidence type="ECO:0000256" key="8">
    <source>
        <dbReference type="ARBA" id="ARBA00022777"/>
    </source>
</evidence>
<feature type="compositionally biased region" description="Low complexity" evidence="15">
    <location>
        <begin position="9"/>
        <end position="23"/>
    </location>
</feature>
<dbReference type="InterPro" id="IPR036850">
    <property type="entry name" value="NDK-like_dom_sf"/>
</dbReference>
<keyword evidence="8 14" id="KW-0418">Kinase</keyword>
<evidence type="ECO:0000259" key="16">
    <source>
        <dbReference type="SMART" id="SM00562"/>
    </source>
</evidence>
<dbReference type="InterPro" id="IPR023005">
    <property type="entry name" value="Nucleoside_diP_kinase_AS"/>
</dbReference>
<dbReference type="InterPro" id="IPR034907">
    <property type="entry name" value="NDK-like_dom"/>
</dbReference>
<dbReference type="GO" id="GO:0004550">
    <property type="term" value="F:nucleoside diphosphate kinase activity"/>
    <property type="evidence" value="ECO:0007669"/>
    <property type="project" value="UniProtKB-EC"/>
</dbReference>
<feature type="compositionally biased region" description="Gly residues" evidence="15">
    <location>
        <begin position="96"/>
        <end position="107"/>
    </location>
</feature>
<comment type="catalytic activity">
    <reaction evidence="1 14">
        <text>a 2'-deoxyribonucleoside 5'-diphosphate + ATP = a 2'-deoxyribonucleoside 5'-triphosphate + ADP</text>
        <dbReference type="Rhea" id="RHEA:44640"/>
        <dbReference type="ChEBI" id="CHEBI:30616"/>
        <dbReference type="ChEBI" id="CHEBI:61560"/>
        <dbReference type="ChEBI" id="CHEBI:73316"/>
        <dbReference type="ChEBI" id="CHEBI:456216"/>
        <dbReference type="EC" id="2.7.4.6"/>
    </reaction>
</comment>
<feature type="binding site" evidence="12">
    <location>
        <position position="233"/>
    </location>
    <ligand>
        <name>ATP</name>
        <dbReference type="ChEBI" id="CHEBI:30616"/>
    </ligand>
</feature>
<keyword evidence="10" id="KW-0460">Magnesium</keyword>
<evidence type="ECO:0000256" key="10">
    <source>
        <dbReference type="ARBA" id="ARBA00022842"/>
    </source>
</evidence>
<dbReference type="FunFam" id="3.30.70.141:FF:000015">
    <property type="entry name" value="Nucleoside diphosphate kinase B"/>
    <property type="match status" value="1"/>
</dbReference>
<evidence type="ECO:0000256" key="11">
    <source>
        <dbReference type="ARBA" id="ARBA00023080"/>
    </source>
</evidence>
<dbReference type="CDD" id="cd04413">
    <property type="entry name" value="NDPk_I"/>
    <property type="match status" value="1"/>
</dbReference>
<evidence type="ECO:0000256" key="1">
    <source>
        <dbReference type="ARBA" id="ARBA00000082"/>
    </source>
</evidence>
<evidence type="ECO:0000256" key="9">
    <source>
        <dbReference type="ARBA" id="ARBA00022840"/>
    </source>
</evidence>
<dbReference type="GO" id="GO:0006183">
    <property type="term" value="P:GTP biosynthetic process"/>
    <property type="evidence" value="ECO:0007669"/>
    <property type="project" value="InterPro"/>
</dbReference>
<feature type="active site" description="Pros-phosphohistidine intermediate" evidence="12">
    <location>
        <position position="291"/>
    </location>
</feature>
<dbReference type="GO" id="GO:0006228">
    <property type="term" value="P:UTP biosynthetic process"/>
    <property type="evidence" value="ECO:0007669"/>
    <property type="project" value="InterPro"/>
</dbReference>
<proteinExistence type="inferred from homology"/>
<dbReference type="PROSITE" id="PS00469">
    <property type="entry name" value="NDPK"/>
    <property type="match status" value="1"/>
</dbReference>
<keyword evidence="11" id="KW-0546">Nucleotide metabolism</keyword>
<organism evidence="17 18">
    <name type="scientific">Taeniopygia guttata</name>
    <name type="common">Zebra finch</name>
    <name type="synonym">Poephila guttata</name>
    <dbReference type="NCBI Taxonomy" id="59729"/>
    <lineage>
        <taxon>Eukaryota</taxon>
        <taxon>Metazoa</taxon>
        <taxon>Chordata</taxon>
        <taxon>Craniata</taxon>
        <taxon>Vertebrata</taxon>
        <taxon>Euteleostomi</taxon>
        <taxon>Archelosauria</taxon>
        <taxon>Archosauria</taxon>
        <taxon>Dinosauria</taxon>
        <taxon>Saurischia</taxon>
        <taxon>Theropoda</taxon>
        <taxon>Coelurosauria</taxon>
        <taxon>Aves</taxon>
        <taxon>Neognathae</taxon>
        <taxon>Neoaves</taxon>
        <taxon>Telluraves</taxon>
        <taxon>Australaves</taxon>
        <taxon>Passeriformes</taxon>
        <taxon>Passeroidea</taxon>
        <taxon>Estrildidae</taxon>
        <taxon>Estrildinae</taxon>
        <taxon>Taeniopygia</taxon>
    </lineage>
</organism>
<evidence type="ECO:0000256" key="5">
    <source>
        <dbReference type="ARBA" id="ARBA00022679"/>
    </source>
</evidence>
<feature type="region of interest" description="Disordered" evidence="15">
    <location>
        <begin position="1"/>
        <end position="174"/>
    </location>
</feature>
<dbReference type="PANTHER" id="PTHR11349">
    <property type="entry name" value="NUCLEOSIDE DIPHOSPHATE KINASE"/>
    <property type="match status" value="1"/>
</dbReference>
<dbReference type="AlphaFoldDB" id="A0A674GK92"/>
<evidence type="ECO:0000256" key="15">
    <source>
        <dbReference type="SAM" id="MobiDB-lite"/>
    </source>
</evidence>
<sequence length="325" mass="35054">ITLAEAEAEATGAAGPGQEPPLGRRARSGRSLRFGSVRCDPGSARRWRCRPRSAAAPAAPPVRGAGAARRARLLRPFLRRRRRGRQRRRRLRAGEAGPGRAGPGGPRAPGAGVRAEGCGGAGPGTIRGRSVGRSGPIHGPIRGGAAWRGGPATAAPTLRPRSRSRRAPARSAMAGNGERTFIAIKPDGVQRGLVGEIIKRFEQKGFRLVAMKFVHASEDLLKQHYIDLKDRPFFPGLVKYMNSGPIVAMVWEGLNVVKTVRVMLGETNPADSKPGTIRGDFCIQVGRNIIHGSDSVESAQKEINLWFKPAELIDFKPCAHDWIYE</sequence>
<evidence type="ECO:0000256" key="7">
    <source>
        <dbReference type="ARBA" id="ARBA00022741"/>
    </source>
</evidence>
<feature type="compositionally biased region" description="Low complexity" evidence="15">
    <location>
        <begin position="31"/>
        <end position="44"/>
    </location>
</feature>
<dbReference type="GO" id="GO:0005524">
    <property type="term" value="F:ATP binding"/>
    <property type="evidence" value="ECO:0007669"/>
    <property type="project" value="UniProtKB-KW"/>
</dbReference>
<reference evidence="17 18" key="1">
    <citation type="journal article" date="2010" name="Nature">
        <title>The genome of a songbird.</title>
        <authorList>
            <person name="Warren W.C."/>
            <person name="Clayton D.F."/>
            <person name="Ellegren H."/>
            <person name="Arnold A.P."/>
            <person name="Hillier L.W."/>
            <person name="Kunstner A."/>
            <person name="Searle S."/>
            <person name="White S."/>
            <person name="Vilella A.J."/>
            <person name="Fairley S."/>
            <person name="Heger A."/>
            <person name="Kong L."/>
            <person name="Ponting C.P."/>
            <person name="Jarvis E.D."/>
            <person name="Mello C.V."/>
            <person name="Minx P."/>
            <person name="Lovell P."/>
            <person name="Velho T.A."/>
            <person name="Ferris M."/>
            <person name="Balakrishnan C.N."/>
            <person name="Sinha S."/>
            <person name="Blatti C."/>
            <person name="London S.E."/>
            <person name="Li Y."/>
            <person name="Lin Y.C."/>
            <person name="George J."/>
            <person name="Sweedler J."/>
            <person name="Southey B."/>
            <person name="Gunaratne P."/>
            <person name="Watson M."/>
            <person name="Nam K."/>
            <person name="Backstrom N."/>
            <person name="Smeds L."/>
            <person name="Nabholz B."/>
            <person name="Itoh Y."/>
            <person name="Whitney O."/>
            <person name="Pfenning A.R."/>
            <person name="Howard J."/>
            <person name="Volker M."/>
            <person name="Skinner B.M."/>
            <person name="Griffin D.K."/>
            <person name="Ye L."/>
            <person name="McLaren W.M."/>
            <person name="Flicek P."/>
            <person name="Quesada V."/>
            <person name="Velasco G."/>
            <person name="Lopez-Otin C."/>
            <person name="Puente X.S."/>
            <person name="Olender T."/>
            <person name="Lancet D."/>
            <person name="Smit A.F."/>
            <person name="Hubley R."/>
            <person name="Konkel M.K."/>
            <person name="Walker J.A."/>
            <person name="Batzer M.A."/>
            <person name="Gu W."/>
            <person name="Pollock D.D."/>
            <person name="Chen L."/>
            <person name="Cheng Z."/>
            <person name="Eichler E.E."/>
            <person name="Stapley J."/>
            <person name="Slate J."/>
            <person name="Ekblom R."/>
            <person name="Birkhead T."/>
            <person name="Burke T."/>
            <person name="Burt D."/>
            <person name="Scharff C."/>
            <person name="Adam I."/>
            <person name="Richard H."/>
            <person name="Sultan M."/>
            <person name="Soldatov A."/>
            <person name="Lehrach H."/>
            <person name="Edwards S.V."/>
            <person name="Yang S.P."/>
            <person name="Li X."/>
            <person name="Graves T."/>
            <person name="Fulton L."/>
            <person name="Nelson J."/>
            <person name="Chinwalla A."/>
            <person name="Hou S."/>
            <person name="Mardis E.R."/>
            <person name="Wilson R.K."/>
        </authorList>
    </citation>
    <scope>NUCLEOTIDE SEQUENCE [LARGE SCALE GENOMIC DNA]</scope>
</reference>
<dbReference type="PRINTS" id="PR01243">
    <property type="entry name" value="NUCDPKINASE"/>
</dbReference>
<evidence type="ECO:0000256" key="3">
    <source>
        <dbReference type="ARBA" id="ARBA00001946"/>
    </source>
</evidence>
<keyword evidence="5 14" id="KW-0808">Transferase</keyword>
<dbReference type="Ensembl" id="ENSTGUT00000037151.1">
    <property type="protein sequence ID" value="ENSTGUP00000022926.1"/>
    <property type="gene ID" value="ENSTGUG00000009349.2"/>
</dbReference>
<evidence type="ECO:0000256" key="13">
    <source>
        <dbReference type="RuleBase" id="RU004011"/>
    </source>
</evidence>
<gene>
    <name evidence="17" type="primary">NME2</name>
</gene>
<dbReference type="SMART" id="SM00562">
    <property type="entry name" value="NDK"/>
    <property type="match status" value="1"/>
</dbReference>
<feature type="compositionally biased region" description="Low complexity" evidence="15">
    <location>
        <begin position="52"/>
        <end position="68"/>
    </location>
</feature>
<feature type="binding site" evidence="12">
    <location>
        <position position="278"/>
    </location>
    <ligand>
        <name>ATP</name>
        <dbReference type="ChEBI" id="CHEBI:30616"/>
    </ligand>
</feature>
<dbReference type="InParanoid" id="A0A674GK92"/>
<reference evidence="17" key="3">
    <citation type="submission" date="2025-09" db="UniProtKB">
        <authorList>
            <consortium name="Ensembl"/>
        </authorList>
    </citation>
    <scope>IDENTIFICATION</scope>
</reference>
<feature type="binding site" evidence="12">
    <location>
        <position position="261"/>
    </location>
    <ligand>
        <name>ATP</name>
        <dbReference type="ChEBI" id="CHEBI:30616"/>
    </ligand>
</feature>
<keyword evidence="6" id="KW-0479">Metal-binding</keyword>
<feature type="domain" description="Nucleoside diphosphate kinase-like" evidence="16">
    <location>
        <begin position="177"/>
        <end position="314"/>
    </location>
</feature>
<keyword evidence="9 14" id="KW-0067">ATP-binding</keyword>
<dbReference type="Proteomes" id="UP000007754">
    <property type="component" value="Chromosome 18"/>
</dbReference>
<comment type="similarity">
    <text evidence="4 12 13">Belongs to the NDK family.</text>
</comment>
<name>A0A674GK92_TAEGU</name>
<evidence type="ECO:0000313" key="17">
    <source>
        <dbReference type="Ensembl" id="ENSTGUP00000022926.1"/>
    </source>
</evidence>
<evidence type="ECO:0000256" key="6">
    <source>
        <dbReference type="ARBA" id="ARBA00022723"/>
    </source>
</evidence>
<dbReference type="SUPFAM" id="SSF54919">
    <property type="entry name" value="Nucleoside diphosphate kinase, NDK"/>
    <property type="match status" value="1"/>
</dbReference>
<dbReference type="GO" id="GO:0006241">
    <property type="term" value="P:CTP biosynthetic process"/>
    <property type="evidence" value="ECO:0007669"/>
    <property type="project" value="InterPro"/>
</dbReference>
<comment type="catalytic activity">
    <reaction evidence="2">
        <text>a ribonucleoside 5'-diphosphate + ATP = a ribonucleoside 5'-triphosphate + ADP</text>
        <dbReference type="Rhea" id="RHEA:18113"/>
        <dbReference type="ChEBI" id="CHEBI:30616"/>
        <dbReference type="ChEBI" id="CHEBI:57930"/>
        <dbReference type="ChEBI" id="CHEBI:61557"/>
        <dbReference type="ChEBI" id="CHEBI:456216"/>
        <dbReference type="EC" id="2.7.4.6"/>
    </reaction>
</comment>
<dbReference type="EC" id="2.7.4.6" evidence="14"/>
<dbReference type="GO" id="GO:0046872">
    <property type="term" value="F:metal ion binding"/>
    <property type="evidence" value="ECO:0007669"/>
    <property type="project" value="UniProtKB-KW"/>
</dbReference>
<reference evidence="17" key="2">
    <citation type="submission" date="2025-08" db="UniProtKB">
        <authorList>
            <consortium name="Ensembl"/>
        </authorList>
    </citation>
    <scope>IDENTIFICATION</scope>
</reference>
<dbReference type="OMA" id="DRCGRAW"/>
<keyword evidence="18" id="KW-1185">Reference proteome</keyword>
<feature type="binding site" evidence="12">
    <location>
        <position position="267"/>
    </location>
    <ligand>
        <name>ATP</name>
        <dbReference type="ChEBI" id="CHEBI:30616"/>
    </ligand>
</feature>
<dbReference type="PROSITE" id="PS51374">
    <property type="entry name" value="NDPK_LIKE"/>
    <property type="match status" value="1"/>
</dbReference>